<dbReference type="PROSITE" id="PS00060">
    <property type="entry name" value="ADH_IRON_2"/>
    <property type="match status" value="1"/>
</dbReference>
<dbReference type="PROSITE" id="PS00913">
    <property type="entry name" value="ADH_IRON_1"/>
    <property type="match status" value="1"/>
</dbReference>
<dbReference type="FunFam" id="1.20.1090.10:FF:000001">
    <property type="entry name" value="Aldehyde-alcohol dehydrogenase"/>
    <property type="match status" value="1"/>
</dbReference>
<evidence type="ECO:0000259" key="4">
    <source>
        <dbReference type="Pfam" id="PF00465"/>
    </source>
</evidence>
<dbReference type="STRING" id="349161.Dred_2277"/>
<evidence type="ECO:0000313" key="7">
    <source>
        <dbReference type="Proteomes" id="UP000001556"/>
    </source>
</evidence>
<accession>A4J6T4</accession>
<dbReference type="HOGENOM" id="CLU_007207_0_0_9"/>
<evidence type="ECO:0000256" key="1">
    <source>
        <dbReference type="ARBA" id="ARBA00007358"/>
    </source>
</evidence>
<feature type="domain" description="Alcohol dehydrogenase iron-type/glycerol dehydrogenase GldA" evidence="4">
    <location>
        <begin position="13"/>
        <end position="182"/>
    </location>
</feature>
<dbReference type="OrthoDB" id="5445534at2"/>
<dbReference type="GO" id="GO:0004022">
    <property type="term" value="F:alcohol dehydrogenase (NAD+) activity"/>
    <property type="evidence" value="ECO:0007669"/>
    <property type="project" value="TreeGrafter"/>
</dbReference>
<dbReference type="Gene3D" id="3.40.50.1970">
    <property type="match status" value="1"/>
</dbReference>
<keyword evidence="2" id="KW-0560">Oxidoreductase</keyword>
<dbReference type="CDD" id="cd08188">
    <property type="entry name" value="PDDH"/>
    <property type="match status" value="1"/>
</dbReference>
<dbReference type="FunFam" id="3.40.50.1970:FF:000003">
    <property type="entry name" value="Alcohol dehydrogenase, iron-containing"/>
    <property type="match status" value="1"/>
</dbReference>
<dbReference type="eggNOG" id="COG1454">
    <property type="taxonomic scope" value="Bacteria"/>
</dbReference>
<protein>
    <submittedName>
        <fullName evidence="6">Iron-containing alcohol dehydrogenase</fullName>
    </submittedName>
</protein>
<evidence type="ECO:0000256" key="3">
    <source>
        <dbReference type="ARBA" id="ARBA00023027"/>
    </source>
</evidence>
<gene>
    <name evidence="6" type="ordered locus">Dred_2277</name>
</gene>
<dbReference type="SUPFAM" id="SSF56796">
    <property type="entry name" value="Dehydroquinate synthase-like"/>
    <property type="match status" value="1"/>
</dbReference>
<dbReference type="Gene3D" id="1.20.1090.10">
    <property type="entry name" value="Dehydroquinate synthase-like - alpha domain"/>
    <property type="match status" value="1"/>
</dbReference>
<reference evidence="6 7" key="1">
    <citation type="submission" date="2007-03" db="EMBL/GenBank/DDBJ databases">
        <title>Complete sequence of Desulfotomaculum reducens MI-1.</title>
        <authorList>
            <consortium name="US DOE Joint Genome Institute"/>
            <person name="Copeland A."/>
            <person name="Lucas S."/>
            <person name="Lapidus A."/>
            <person name="Barry K."/>
            <person name="Detter J.C."/>
            <person name="Glavina del Rio T."/>
            <person name="Hammon N."/>
            <person name="Israni S."/>
            <person name="Dalin E."/>
            <person name="Tice H."/>
            <person name="Pitluck S."/>
            <person name="Sims D."/>
            <person name="Brettin T."/>
            <person name="Bruce D."/>
            <person name="Han C."/>
            <person name="Tapia R."/>
            <person name="Schmutz J."/>
            <person name="Larimer F."/>
            <person name="Land M."/>
            <person name="Hauser L."/>
            <person name="Kyrpides N."/>
            <person name="Kim E."/>
            <person name="Tebo B.M."/>
            <person name="Richardson P."/>
        </authorList>
    </citation>
    <scope>NUCLEOTIDE SEQUENCE [LARGE SCALE GENOMIC DNA]</scope>
    <source>
        <strain evidence="6 7">MI-1</strain>
    </source>
</reference>
<dbReference type="Pfam" id="PF00465">
    <property type="entry name" value="Fe-ADH"/>
    <property type="match status" value="1"/>
</dbReference>
<dbReference type="PANTHER" id="PTHR11496:SF102">
    <property type="entry name" value="ALCOHOL DEHYDROGENASE 4"/>
    <property type="match status" value="1"/>
</dbReference>
<dbReference type="InterPro" id="IPR001670">
    <property type="entry name" value="ADH_Fe/GldA"/>
</dbReference>
<evidence type="ECO:0000259" key="5">
    <source>
        <dbReference type="Pfam" id="PF25137"/>
    </source>
</evidence>
<dbReference type="InterPro" id="IPR039697">
    <property type="entry name" value="Alcohol_dehydrogenase_Fe"/>
</dbReference>
<dbReference type="EMBL" id="CP000612">
    <property type="protein sequence ID" value="ABO50787.1"/>
    <property type="molecule type" value="Genomic_DNA"/>
</dbReference>
<sequence>MTVGEQVFGYFIPTVNLMGVGAHKEIPDQVKVLGGSNVLIVTDAFLGRPGGMADDIKGMLEAENIKVTIYAGAEPNPTDVNVHDGLKVYQECGADMILSLGGGSSHDCAKGIGIVATNGGNIRDYEGINKSSKAMPPFIAVNTTAGTASEMTRFCIITNTSNHVKMAIVDWRCTPNIAINDPLLMAGMPPALTAATGMDALTHAIEAYVSVAATPVTDSAALMAIKLISQYLRAAVANGENMEARDKMAYAEFLGGMAFNNASLGYVHAMAHQLGGFYNLPHGVCNAILLPHVEAFNLIACPERFVDIAVAMGENVEGLSVRDAADKALSAIRKLSADVGIPAGLTELGVKEEDLKTMAENAMKDACALTNPRKATLNDIVGIYKTAL</sequence>
<dbReference type="Proteomes" id="UP000001556">
    <property type="component" value="Chromosome"/>
</dbReference>
<feature type="domain" description="Fe-containing alcohol dehydrogenase-like C-terminal" evidence="5">
    <location>
        <begin position="193"/>
        <end position="387"/>
    </location>
</feature>
<dbReference type="PANTHER" id="PTHR11496">
    <property type="entry name" value="ALCOHOL DEHYDROGENASE"/>
    <property type="match status" value="1"/>
</dbReference>
<dbReference type="KEGG" id="drm:Dred_2277"/>
<proteinExistence type="inferred from homology"/>
<dbReference type="InterPro" id="IPR056798">
    <property type="entry name" value="ADH_Fe_C"/>
</dbReference>
<name>A4J6T4_DESRM</name>
<dbReference type="Pfam" id="PF25137">
    <property type="entry name" value="ADH_Fe_C"/>
    <property type="match status" value="1"/>
</dbReference>
<dbReference type="InterPro" id="IPR018211">
    <property type="entry name" value="ADH_Fe_CS"/>
</dbReference>
<dbReference type="RefSeq" id="WP_011878585.1">
    <property type="nucleotide sequence ID" value="NC_009253.1"/>
</dbReference>
<evidence type="ECO:0000313" key="6">
    <source>
        <dbReference type="EMBL" id="ABO50787.1"/>
    </source>
</evidence>
<dbReference type="AlphaFoldDB" id="A4J6T4"/>
<comment type="similarity">
    <text evidence="1">Belongs to the iron-containing alcohol dehydrogenase family.</text>
</comment>
<organism evidence="6 7">
    <name type="scientific">Desulforamulus reducens (strain ATCC BAA-1160 / DSM 100696 / MI-1)</name>
    <name type="common">Desulfotomaculum reducens</name>
    <dbReference type="NCBI Taxonomy" id="349161"/>
    <lineage>
        <taxon>Bacteria</taxon>
        <taxon>Bacillati</taxon>
        <taxon>Bacillota</taxon>
        <taxon>Clostridia</taxon>
        <taxon>Eubacteriales</taxon>
        <taxon>Peptococcaceae</taxon>
        <taxon>Desulforamulus</taxon>
    </lineage>
</organism>
<dbReference type="GO" id="GO:0046872">
    <property type="term" value="F:metal ion binding"/>
    <property type="evidence" value="ECO:0007669"/>
    <property type="project" value="InterPro"/>
</dbReference>
<keyword evidence="3" id="KW-0520">NAD</keyword>
<evidence type="ECO:0000256" key="2">
    <source>
        <dbReference type="ARBA" id="ARBA00023002"/>
    </source>
</evidence>
<keyword evidence="7" id="KW-1185">Reference proteome</keyword>